<feature type="transmembrane region" description="Helical" evidence="8">
    <location>
        <begin position="249"/>
        <end position="271"/>
    </location>
</feature>
<dbReference type="SUPFAM" id="SSF111352">
    <property type="entry name" value="Ammonium transporter"/>
    <property type="match status" value="1"/>
</dbReference>
<feature type="transmembrane region" description="Helical" evidence="8">
    <location>
        <begin position="220"/>
        <end position="237"/>
    </location>
</feature>
<dbReference type="PANTHER" id="PTHR11730:SF6">
    <property type="entry name" value="AMMONIUM TRANSPORTER"/>
    <property type="match status" value="1"/>
</dbReference>
<feature type="compositionally biased region" description="Basic residues" evidence="9">
    <location>
        <begin position="454"/>
        <end position="464"/>
    </location>
</feature>
<evidence type="ECO:0000259" key="11">
    <source>
        <dbReference type="Pfam" id="PF00909"/>
    </source>
</evidence>
<feature type="transmembrane region" description="Helical" evidence="8">
    <location>
        <begin position="369"/>
        <end position="395"/>
    </location>
</feature>
<keyword evidence="3 8" id="KW-0813">Transport</keyword>
<evidence type="ECO:0000256" key="5">
    <source>
        <dbReference type="ARBA" id="ARBA00022989"/>
    </source>
</evidence>
<dbReference type="InterPro" id="IPR001905">
    <property type="entry name" value="Ammonium_transpt"/>
</dbReference>
<keyword evidence="7 8" id="KW-0924">Ammonia transport</keyword>
<feature type="signal peptide" evidence="10">
    <location>
        <begin position="1"/>
        <end position="21"/>
    </location>
</feature>
<proteinExistence type="inferred from homology"/>
<keyword evidence="4 8" id="KW-0812">Transmembrane</keyword>
<evidence type="ECO:0000256" key="10">
    <source>
        <dbReference type="SAM" id="SignalP"/>
    </source>
</evidence>
<feature type="transmembrane region" description="Helical" evidence="8">
    <location>
        <begin position="337"/>
        <end position="357"/>
    </location>
</feature>
<evidence type="ECO:0000313" key="13">
    <source>
        <dbReference type="Proteomes" id="UP000030147"/>
    </source>
</evidence>
<dbReference type="GO" id="GO:0008519">
    <property type="term" value="F:ammonium channel activity"/>
    <property type="evidence" value="ECO:0007669"/>
    <property type="project" value="InterPro"/>
</dbReference>
<gene>
    <name evidence="12" type="ORF">N782_17250</name>
</gene>
<dbReference type="PROSITE" id="PS01219">
    <property type="entry name" value="AMMONIUM_TRANSP"/>
    <property type="match status" value="1"/>
</dbReference>
<evidence type="ECO:0000256" key="4">
    <source>
        <dbReference type="ARBA" id="ARBA00022692"/>
    </source>
</evidence>
<feature type="transmembrane region" description="Helical" evidence="8">
    <location>
        <begin position="37"/>
        <end position="54"/>
    </location>
</feature>
<keyword evidence="5 8" id="KW-1133">Transmembrane helix</keyword>
<accession>A0A0A2TE08</accession>
<comment type="similarity">
    <text evidence="2 8">Belongs to the ammonia transporter channel (TC 1.A.11.2) family.</text>
</comment>
<dbReference type="InterPro" id="IPR029020">
    <property type="entry name" value="Ammonium/urea_transptr"/>
</dbReference>
<evidence type="ECO:0000313" key="12">
    <source>
        <dbReference type="EMBL" id="KGP74082.1"/>
    </source>
</evidence>
<evidence type="ECO:0000256" key="6">
    <source>
        <dbReference type="ARBA" id="ARBA00023136"/>
    </source>
</evidence>
<keyword evidence="13" id="KW-1185">Reference proteome</keyword>
<feature type="domain" description="Ammonium transporter AmtB-like" evidence="11">
    <location>
        <begin position="38"/>
        <end position="422"/>
    </location>
</feature>
<dbReference type="RefSeq" id="WP_036816046.1">
    <property type="nucleotide sequence ID" value="NZ_AVBF01000005.1"/>
</dbReference>
<dbReference type="OrthoDB" id="9814202at2"/>
<keyword evidence="6 8" id="KW-0472">Membrane</keyword>
<feature type="region of interest" description="Disordered" evidence="9">
    <location>
        <begin position="451"/>
        <end position="471"/>
    </location>
</feature>
<dbReference type="InterPro" id="IPR018047">
    <property type="entry name" value="Ammonium_transpt_CS"/>
</dbReference>
<dbReference type="NCBIfam" id="TIGR00836">
    <property type="entry name" value="amt"/>
    <property type="match status" value="1"/>
</dbReference>
<organism evidence="12 13">
    <name type="scientific">Pontibacillus yanchengensis Y32</name>
    <dbReference type="NCBI Taxonomy" id="1385514"/>
    <lineage>
        <taxon>Bacteria</taxon>
        <taxon>Bacillati</taxon>
        <taxon>Bacillota</taxon>
        <taxon>Bacilli</taxon>
        <taxon>Bacillales</taxon>
        <taxon>Bacillaceae</taxon>
        <taxon>Pontibacillus</taxon>
    </lineage>
</organism>
<evidence type="ECO:0000256" key="1">
    <source>
        <dbReference type="ARBA" id="ARBA00004141"/>
    </source>
</evidence>
<feature type="chain" id="PRO_5002004804" description="Ammonium transporter" evidence="10">
    <location>
        <begin position="22"/>
        <end position="471"/>
    </location>
</feature>
<dbReference type="Pfam" id="PF00909">
    <property type="entry name" value="Ammonium_transp"/>
    <property type="match status" value="1"/>
</dbReference>
<feature type="transmembrane region" description="Helical" evidence="8">
    <location>
        <begin position="283"/>
        <end position="301"/>
    </location>
</feature>
<dbReference type="PANTHER" id="PTHR11730">
    <property type="entry name" value="AMMONIUM TRANSPORTER"/>
    <property type="match status" value="1"/>
</dbReference>
<comment type="subcellular location">
    <subcellularLocation>
        <location evidence="8">Cell membrane</location>
        <topology evidence="8">Multi-pass membrane protein</topology>
    </subcellularLocation>
    <subcellularLocation>
        <location evidence="1">Membrane</location>
        <topology evidence="1">Multi-pass membrane protein</topology>
    </subcellularLocation>
</comment>
<evidence type="ECO:0000256" key="3">
    <source>
        <dbReference type="ARBA" id="ARBA00022448"/>
    </source>
</evidence>
<dbReference type="eggNOG" id="COG0004">
    <property type="taxonomic scope" value="Bacteria"/>
</dbReference>
<dbReference type="EMBL" id="AVBF01000005">
    <property type="protein sequence ID" value="KGP74082.1"/>
    <property type="molecule type" value="Genomic_DNA"/>
</dbReference>
<evidence type="ECO:0000256" key="2">
    <source>
        <dbReference type="ARBA" id="ARBA00005887"/>
    </source>
</evidence>
<name>A0A0A2TE08_9BACI</name>
<feature type="transmembrane region" description="Helical" evidence="8">
    <location>
        <begin position="145"/>
        <end position="167"/>
    </location>
</feature>
<dbReference type="Proteomes" id="UP000030147">
    <property type="component" value="Unassembled WGS sequence"/>
</dbReference>
<feature type="transmembrane region" description="Helical" evidence="8">
    <location>
        <begin position="307"/>
        <end position="325"/>
    </location>
</feature>
<protein>
    <recommendedName>
        <fullName evidence="8">Ammonium transporter</fullName>
    </recommendedName>
</protein>
<evidence type="ECO:0000256" key="8">
    <source>
        <dbReference type="RuleBase" id="RU362002"/>
    </source>
</evidence>
<dbReference type="Gene3D" id="1.10.3430.10">
    <property type="entry name" value="Ammonium transporter AmtB like domains"/>
    <property type="match status" value="1"/>
</dbReference>
<dbReference type="GO" id="GO:0005886">
    <property type="term" value="C:plasma membrane"/>
    <property type="evidence" value="ECO:0007669"/>
    <property type="project" value="UniProtKB-SubCell"/>
</dbReference>
<keyword evidence="10" id="KW-0732">Signal</keyword>
<feature type="transmembrane region" description="Helical" evidence="8">
    <location>
        <begin position="116"/>
        <end position="138"/>
    </location>
</feature>
<feature type="transmembrane region" description="Helical" evidence="8">
    <location>
        <begin position="179"/>
        <end position="200"/>
    </location>
</feature>
<dbReference type="STRING" id="1385514.N782_17250"/>
<dbReference type="InterPro" id="IPR024041">
    <property type="entry name" value="NH4_transpt_AmtB-like_dom"/>
</dbReference>
<evidence type="ECO:0000256" key="7">
    <source>
        <dbReference type="ARBA" id="ARBA00023177"/>
    </source>
</evidence>
<comment type="caution">
    <text evidence="12">The sequence shown here is derived from an EMBL/GenBank/DDBJ whole genome shotgun (WGS) entry which is preliminary data.</text>
</comment>
<dbReference type="AlphaFoldDB" id="A0A0A2TE08"/>
<sequence length="471" mass="49104">MKKKVGSLLTGSLLLASPVYAETSGPSIESLSASMDMVWIMVAAFLVFFMHAGFAMVEAGFTRSKNALNILMKNFLTMSIASILYFLVGYAFMFGSSAGGFIGTDGFMLTGYEDQVGFFAFQAVFAATCATIISGAVAERMKLGAYILLTVLMTGFIYPVVGHWIWGSGWLASLGFTDFAGSTVVHLTGALGAVVAVAVLGSRIGKYSKGKANVIPGHNIPIGALGVFILWFGWFGFNGGSTLAADPSLIPHVVSTTLLAASAGVIGSALYSYMKYQRVDASLTLNGALGGLVGITAGTAAVSLGGAIIIGIIAGVILVEAVTLIDQRFKLDDPVGAIAVHGICGVWGTLAVGLFAMEGGLFYGGGVSLLGVQAVGIAAVMVWTMGSVGLSLFIVTRVTSIRVSREEEISGLDFTEHGSRAYESSGSIFNENNPEDNGEFGVGLLERLNEVSKNKGKNKPKTPTKPKTEVN</sequence>
<evidence type="ECO:0000256" key="9">
    <source>
        <dbReference type="SAM" id="MobiDB-lite"/>
    </source>
</evidence>
<feature type="transmembrane region" description="Helical" evidence="8">
    <location>
        <begin position="75"/>
        <end position="96"/>
    </location>
</feature>
<reference evidence="12 13" key="1">
    <citation type="journal article" date="2015" name="Stand. Genomic Sci.">
        <title>High quality draft genome sequence of the moderately halophilic bacterium Pontibacillus yanchengensis Y32(T) and comparison among Pontibacillus genomes.</title>
        <authorList>
            <person name="Huang J."/>
            <person name="Qiao Z.X."/>
            <person name="Tang J.W."/>
            <person name="Wang G."/>
        </authorList>
    </citation>
    <scope>NUCLEOTIDE SEQUENCE [LARGE SCALE GENOMIC DNA]</scope>
    <source>
        <strain evidence="12 13">Y32</strain>
    </source>
</reference>
<dbReference type="GO" id="GO:0097272">
    <property type="term" value="P:ammonium homeostasis"/>
    <property type="evidence" value="ECO:0007669"/>
    <property type="project" value="TreeGrafter"/>
</dbReference>